<evidence type="ECO:0000313" key="3">
    <source>
        <dbReference type="Proteomes" id="UP000215453"/>
    </source>
</evidence>
<dbReference type="PANTHER" id="PTHR42085">
    <property type="entry name" value="F-BOX DOMAIN-CONTAINING PROTEIN"/>
    <property type="match status" value="1"/>
</dbReference>
<protein>
    <submittedName>
        <fullName evidence="2">Uncharacterized protein</fullName>
    </submittedName>
</protein>
<sequence length="308" mass="34837">MVTTRSSTKNARSKASSAGHTNDQEAAVLPSNAPTTSTGPPPQQLAVPTLHQVSTSQPTGFFKLSAELRNEVYKLCLHSDEPVDVLCHLSAGGQPMLTMVEPLAGSFQPNLLATCKAVRNEATSILYGSNTFVFRRVTNIGRRIRYFGQLDSANGQLIRQVELENFPSCELSSVFQEFGWLHGLRSLVVHEGQGPGGFHNPQAWSEHLAPMMRAWLKARDGEDIESLLDILQFRPRPETSPEMIRKTRKRQIRRWTYEEFKSKVMAALVVVTKQGQREFDRQRQLREMLRMYSDDELEQYKLHRALLG</sequence>
<evidence type="ECO:0000256" key="1">
    <source>
        <dbReference type="SAM" id="MobiDB-lite"/>
    </source>
</evidence>
<name>A0A1Y6LXP7_ZYMTR</name>
<dbReference type="Proteomes" id="UP000215453">
    <property type="component" value="Chromosome 11"/>
</dbReference>
<feature type="compositionally biased region" description="Polar residues" evidence="1">
    <location>
        <begin position="1"/>
        <end position="21"/>
    </location>
</feature>
<dbReference type="PANTHER" id="PTHR42085:SF2">
    <property type="entry name" value="F-BOX DOMAIN-CONTAINING PROTEIN"/>
    <property type="match status" value="1"/>
</dbReference>
<dbReference type="AlphaFoldDB" id="A0A1Y6LXP7"/>
<organism evidence="2 3">
    <name type="scientific">Zymoseptoria tritici ST99CH_1A5</name>
    <dbReference type="NCBI Taxonomy" id="1276529"/>
    <lineage>
        <taxon>Eukaryota</taxon>
        <taxon>Fungi</taxon>
        <taxon>Dikarya</taxon>
        <taxon>Ascomycota</taxon>
        <taxon>Pezizomycotina</taxon>
        <taxon>Dothideomycetes</taxon>
        <taxon>Dothideomycetidae</taxon>
        <taxon>Mycosphaerellales</taxon>
        <taxon>Mycosphaerellaceae</taxon>
        <taxon>Zymoseptoria</taxon>
    </lineage>
</organism>
<accession>A0A1Y6LXP7</accession>
<reference evidence="2 3" key="1">
    <citation type="submission" date="2016-10" db="EMBL/GenBank/DDBJ databases">
        <authorList>
            <person name="Varghese N."/>
        </authorList>
    </citation>
    <scope>NUCLEOTIDE SEQUENCE [LARGE SCALE GENOMIC DNA]</scope>
</reference>
<feature type="region of interest" description="Disordered" evidence="1">
    <location>
        <begin position="1"/>
        <end position="46"/>
    </location>
</feature>
<dbReference type="InterPro" id="IPR038883">
    <property type="entry name" value="AN11006-like"/>
</dbReference>
<evidence type="ECO:0000313" key="2">
    <source>
        <dbReference type="EMBL" id="SMY29155.1"/>
    </source>
</evidence>
<dbReference type="EMBL" id="LT882686">
    <property type="protein sequence ID" value="SMY29155.1"/>
    <property type="molecule type" value="Genomic_DNA"/>
</dbReference>
<gene>
    <name evidence="2" type="ORF">ZT1A5_G10602</name>
</gene>
<proteinExistence type="predicted"/>